<organism evidence="1 2">
    <name type="scientific">Lithocarpus litseifolius</name>
    <dbReference type="NCBI Taxonomy" id="425828"/>
    <lineage>
        <taxon>Eukaryota</taxon>
        <taxon>Viridiplantae</taxon>
        <taxon>Streptophyta</taxon>
        <taxon>Embryophyta</taxon>
        <taxon>Tracheophyta</taxon>
        <taxon>Spermatophyta</taxon>
        <taxon>Magnoliopsida</taxon>
        <taxon>eudicotyledons</taxon>
        <taxon>Gunneridae</taxon>
        <taxon>Pentapetalae</taxon>
        <taxon>rosids</taxon>
        <taxon>fabids</taxon>
        <taxon>Fagales</taxon>
        <taxon>Fagaceae</taxon>
        <taxon>Lithocarpus</taxon>
    </lineage>
</organism>
<evidence type="ECO:0000313" key="2">
    <source>
        <dbReference type="Proteomes" id="UP001459277"/>
    </source>
</evidence>
<dbReference type="EMBL" id="JAZDWU010000007">
    <property type="protein sequence ID" value="KAK9996669.1"/>
    <property type="molecule type" value="Genomic_DNA"/>
</dbReference>
<gene>
    <name evidence="1" type="ORF">SO802_021355</name>
</gene>
<proteinExistence type="predicted"/>
<comment type="caution">
    <text evidence="1">The sequence shown here is derived from an EMBL/GenBank/DDBJ whole genome shotgun (WGS) entry which is preliminary data.</text>
</comment>
<protein>
    <submittedName>
        <fullName evidence="1">Uncharacterized protein</fullName>
    </submittedName>
</protein>
<evidence type="ECO:0000313" key="1">
    <source>
        <dbReference type="EMBL" id="KAK9996669.1"/>
    </source>
</evidence>
<keyword evidence="2" id="KW-1185">Reference proteome</keyword>
<accession>A0AAW2CEL4</accession>
<dbReference type="Proteomes" id="UP001459277">
    <property type="component" value="Unassembled WGS sequence"/>
</dbReference>
<sequence>MAESFNQRFHRRTICLPVSLQLNGNHLLQIQLQLIHSNLSIKIGKFYGTLFAYTDARDEVLTTSCERVKKEMNSLCIAASVMCLTLLYCQGTGFSKIIVELNVILLSLLIF</sequence>
<reference evidence="1 2" key="1">
    <citation type="submission" date="2024-01" db="EMBL/GenBank/DDBJ databases">
        <title>A telomere-to-telomere, gap-free genome of sweet tea (Lithocarpus litseifolius).</title>
        <authorList>
            <person name="Zhou J."/>
        </authorList>
    </citation>
    <scope>NUCLEOTIDE SEQUENCE [LARGE SCALE GENOMIC DNA]</scope>
    <source>
        <strain evidence="1">Zhou-2022a</strain>
        <tissue evidence="1">Leaf</tissue>
    </source>
</reference>
<name>A0AAW2CEL4_9ROSI</name>
<dbReference type="AlphaFoldDB" id="A0AAW2CEL4"/>